<protein>
    <recommendedName>
        <fullName evidence="4">Permease</fullName>
    </recommendedName>
</protein>
<accession>A0ABX4GVX3</accession>
<dbReference type="EMBL" id="NPBJ01000027">
    <property type="protein sequence ID" value="PAD99016.1"/>
    <property type="molecule type" value="Genomic_DNA"/>
</dbReference>
<dbReference type="RefSeq" id="WP_095219787.1">
    <property type="nucleotide sequence ID" value="NZ_NPBJ01000027.1"/>
</dbReference>
<sequence length="192" mass="21823">MLDILINIIQLFDLYWRQGVPDEVLFIWLSIPLLLVISEMFTRKVIHQPVQGIAAYMRLLCNCILLSGAWLALFPGLLHVARQYHILSNELSLEVSVQLAGVSLGLAASLLPLAVVWIRIEGRILRYSYIFIFSILYYVLLQLGVDVWKAAIELPILISIGLSLLFFVLTVVIPNLDYTDEQATYRLKGQHT</sequence>
<evidence type="ECO:0000313" key="2">
    <source>
        <dbReference type="EMBL" id="PAD99016.1"/>
    </source>
</evidence>
<comment type="caution">
    <text evidence="2">The sequence shown here is derived from an EMBL/GenBank/DDBJ whole genome shotgun (WGS) entry which is preliminary data.</text>
</comment>
<name>A0ABX4GVX3_9BACI</name>
<feature type="transmembrane region" description="Helical" evidence="1">
    <location>
        <begin position="129"/>
        <end position="148"/>
    </location>
</feature>
<evidence type="ECO:0000313" key="3">
    <source>
        <dbReference type="Proteomes" id="UP000216852"/>
    </source>
</evidence>
<dbReference type="Proteomes" id="UP000216852">
    <property type="component" value="Unassembled WGS sequence"/>
</dbReference>
<reference evidence="2 3" key="1">
    <citation type="submission" date="2017-07" db="EMBL/GenBank/DDBJ databases">
        <title>Isolation and whole genome analysis of endospore-forming bacteria from heroin.</title>
        <authorList>
            <person name="Kalinowski J."/>
            <person name="Ahrens B."/>
            <person name="Al-Dilaimi A."/>
            <person name="Winkler A."/>
            <person name="Wibberg D."/>
            <person name="Schleenbecker U."/>
            <person name="Ruckert C."/>
            <person name="Wolfel R."/>
            <person name="Grass G."/>
        </authorList>
    </citation>
    <scope>NUCLEOTIDE SEQUENCE [LARGE SCALE GENOMIC DNA]</scope>
    <source>
        <strain evidence="2 3">7517-1</strain>
    </source>
</reference>
<evidence type="ECO:0008006" key="4">
    <source>
        <dbReference type="Google" id="ProtNLM"/>
    </source>
</evidence>
<feature type="transmembrane region" description="Helical" evidence="1">
    <location>
        <begin position="53"/>
        <end position="77"/>
    </location>
</feature>
<evidence type="ECO:0000256" key="1">
    <source>
        <dbReference type="SAM" id="Phobius"/>
    </source>
</evidence>
<keyword evidence="1" id="KW-0812">Transmembrane</keyword>
<organism evidence="2 3">
    <name type="scientific">Terribacillus saccharophilus</name>
    <dbReference type="NCBI Taxonomy" id="361277"/>
    <lineage>
        <taxon>Bacteria</taxon>
        <taxon>Bacillati</taxon>
        <taxon>Bacillota</taxon>
        <taxon>Bacilli</taxon>
        <taxon>Bacillales</taxon>
        <taxon>Bacillaceae</taxon>
        <taxon>Terribacillus</taxon>
    </lineage>
</organism>
<keyword evidence="1" id="KW-0472">Membrane</keyword>
<feature type="transmembrane region" description="Helical" evidence="1">
    <location>
        <begin position="154"/>
        <end position="176"/>
    </location>
</feature>
<keyword evidence="1" id="KW-1133">Transmembrane helix</keyword>
<feature type="transmembrane region" description="Helical" evidence="1">
    <location>
        <begin position="97"/>
        <end position="117"/>
    </location>
</feature>
<gene>
    <name evidence="2" type="ORF">CHH48_14075</name>
</gene>
<keyword evidence="3" id="KW-1185">Reference proteome</keyword>
<proteinExistence type="predicted"/>
<feature type="transmembrane region" description="Helical" evidence="1">
    <location>
        <begin position="24"/>
        <end position="41"/>
    </location>
</feature>